<gene>
    <name evidence="1" type="ORF">G9H61_06215</name>
</gene>
<dbReference type="Proteomes" id="UP001321186">
    <property type="component" value="Unassembled WGS sequence"/>
</dbReference>
<dbReference type="EMBL" id="JAANOH010000002">
    <property type="protein sequence ID" value="MCZ2475030.1"/>
    <property type="molecule type" value="Genomic_DNA"/>
</dbReference>
<organism evidence="1 2">
    <name type="scientific">Aquirufa ecclesiirivi</name>
    <dbReference type="NCBI Taxonomy" id="2715124"/>
    <lineage>
        <taxon>Bacteria</taxon>
        <taxon>Pseudomonadati</taxon>
        <taxon>Bacteroidota</taxon>
        <taxon>Cytophagia</taxon>
        <taxon>Cytophagales</taxon>
        <taxon>Flectobacillaceae</taxon>
        <taxon>Aquirufa</taxon>
    </lineage>
</organism>
<proteinExistence type="predicted"/>
<dbReference type="RefSeq" id="WP_269004368.1">
    <property type="nucleotide sequence ID" value="NZ_JAANOH010000002.1"/>
</dbReference>
<reference evidence="1 2" key="1">
    <citation type="submission" date="2020-03" db="EMBL/GenBank/DDBJ databases">
        <authorList>
            <person name="Pitt A."/>
            <person name="Hahn M.W."/>
        </authorList>
    </citation>
    <scope>NUCLEOTIDE SEQUENCE [LARGE SCALE GENOMIC DNA]</scope>
    <source>
        <strain evidence="1 2">5A-MARBSE</strain>
    </source>
</reference>
<comment type="caution">
    <text evidence="1">The sequence shown here is derived from an EMBL/GenBank/DDBJ whole genome shotgun (WGS) entry which is preliminary data.</text>
</comment>
<protein>
    <submittedName>
        <fullName evidence="1">Uncharacterized protein</fullName>
    </submittedName>
</protein>
<evidence type="ECO:0000313" key="1">
    <source>
        <dbReference type="EMBL" id="MCZ2475030.1"/>
    </source>
</evidence>
<keyword evidence="2" id="KW-1185">Reference proteome</keyword>
<accession>A0ABT4JFI4</accession>
<name>A0ABT4JFI4_9BACT</name>
<sequence length="66" mass="7748">MSILKVTTESIRRANSKGMDFNKIHHFKGIIVVKTNLNGMIRVREISREMINEAYEKSLRHYAEEL</sequence>
<evidence type="ECO:0000313" key="2">
    <source>
        <dbReference type="Proteomes" id="UP001321186"/>
    </source>
</evidence>